<evidence type="ECO:0000313" key="2">
    <source>
        <dbReference type="Proteomes" id="UP000187439"/>
    </source>
</evidence>
<accession>A0A1R0Y819</accession>
<sequence length="133" mass="15236">MLDSSGLHICFDPAGREIEILDVTPVGKDKYRIEETPIFNPGVTMGDIIRVKEEQGIFYYQETVQKSHFKRYAWLLSKEAVDSAAISAFKQRIMDNEGKCEQIFGGLIVIHIPKNTLIDVDGEMNRIIERFEK</sequence>
<dbReference type="Pfam" id="PF14085">
    <property type="entry name" value="DUF4265"/>
    <property type="match status" value="1"/>
</dbReference>
<dbReference type="RefSeq" id="WP_076117097.1">
    <property type="nucleotide sequence ID" value="NZ_MPTC01000002.1"/>
</dbReference>
<dbReference type="AlphaFoldDB" id="A0A1R0Y819"/>
<proteinExistence type="predicted"/>
<reference evidence="1 2" key="1">
    <citation type="submission" date="2016-10" db="EMBL/GenBank/DDBJ databases">
        <title>Paenibacillus species isolates.</title>
        <authorList>
            <person name="Beno S.M."/>
        </authorList>
    </citation>
    <scope>NUCLEOTIDE SEQUENCE [LARGE SCALE GENOMIC DNA]</scope>
    <source>
        <strain evidence="1 2">FSL H7-0710</strain>
    </source>
</reference>
<protein>
    <recommendedName>
        <fullName evidence="3">DUF4265 domain-containing protein</fullName>
    </recommendedName>
</protein>
<evidence type="ECO:0000313" key="1">
    <source>
        <dbReference type="EMBL" id="OMD43436.1"/>
    </source>
</evidence>
<evidence type="ECO:0008006" key="3">
    <source>
        <dbReference type="Google" id="ProtNLM"/>
    </source>
</evidence>
<dbReference type="OrthoDB" id="2603242at2"/>
<dbReference type="Proteomes" id="UP000187439">
    <property type="component" value="Unassembled WGS sequence"/>
</dbReference>
<dbReference type="EMBL" id="MPTC01000002">
    <property type="protein sequence ID" value="OMD43436.1"/>
    <property type="molecule type" value="Genomic_DNA"/>
</dbReference>
<organism evidence="1 2">
    <name type="scientific">Paenibacillus odorifer</name>
    <dbReference type="NCBI Taxonomy" id="189426"/>
    <lineage>
        <taxon>Bacteria</taxon>
        <taxon>Bacillati</taxon>
        <taxon>Bacillota</taxon>
        <taxon>Bacilli</taxon>
        <taxon>Bacillales</taxon>
        <taxon>Paenibacillaceae</taxon>
        <taxon>Paenibacillus</taxon>
    </lineage>
</organism>
<comment type="caution">
    <text evidence="1">The sequence shown here is derived from an EMBL/GenBank/DDBJ whole genome shotgun (WGS) entry which is preliminary data.</text>
</comment>
<dbReference type="InterPro" id="IPR025361">
    <property type="entry name" value="DUF4265"/>
</dbReference>
<gene>
    <name evidence="1" type="ORF">BSK52_03190</name>
</gene>
<name>A0A1R0Y819_9BACL</name>